<sequence length="525" mass="59321">MLSFDLGGSAHFSPFMTFIDQCKASLWVRWSITALFITIFISLMWSKLQNSRYKLPPGPKGIPFLGCLPKMGPRVHRSFAEMAKIHGPIISVRLGSKLNIVVSTAKLAEEVLKAQDHVLASRPLPVLAEHMFSVERQSLVWATLGPTWRNARKLCTVELLSPHRLKSYYRIRKEETCRMICALEASQNDGQKQVLIRNYLFAATINNMTGMVFGKRYNLDSSTGCLAPQGHEFKDLISETLRLGSVFNISDFIPSLRWLDFQGYEKTLRGFRRRMDVLTNEIMSEHMNGEPLKVEEDFLDIVLRLKDNYQLNDKIIGNLIWDMVGAGSETTVSAVEWTMAELLLHPEKMKKAQEEIDAVAGLTERAVEEDDLEKLQYVQWAFKESLRLHPPSAMLFPHLSITNCKIAGYDIPPNTAVHINAWAIARDPTCWPEADRFMPERYEIEDVDVRGTDFRLLPFGSGRRGCPGSRLAMINGLLLLTNLLHKFTWALPAGVTHSGVDMQEASGVVQCMNSALVAEISKRIP</sequence>
<protein>
    <submittedName>
        <fullName evidence="1">Uncharacterized protein</fullName>
    </submittedName>
</protein>
<keyword evidence="2" id="KW-1185">Reference proteome</keyword>
<evidence type="ECO:0000313" key="1">
    <source>
        <dbReference type="EMBL" id="KAJ7568246.1"/>
    </source>
</evidence>
<proteinExistence type="predicted"/>
<gene>
    <name evidence="1" type="ORF">O6H91_01G024700</name>
</gene>
<dbReference type="Proteomes" id="UP001162992">
    <property type="component" value="Chromosome 1"/>
</dbReference>
<evidence type="ECO:0000313" key="2">
    <source>
        <dbReference type="Proteomes" id="UP001162992"/>
    </source>
</evidence>
<name>A0ACC2EP80_DIPCM</name>
<accession>A0ACC2EP80</accession>
<reference evidence="2" key="1">
    <citation type="journal article" date="2024" name="Proc. Natl. Acad. Sci. U.S.A.">
        <title>Extraordinary preservation of gene collinearity over three hundred million years revealed in homosporous lycophytes.</title>
        <authorList>
            <person name="Li C."/>
            <person name="Wickell D."/>
            <person name="Kuo L.Y."/>
            <person name="Chen X."/>
            <person name="Nie B."/>
            <person name="Liao X."/>
            <person name="Peng D."/>
            <person name="Ji J."/>
            <person name="Jenkins J."/>
            <person name="Williams M."/>
            <person name="Shu S."/>
            <person name="Plott C."/>
            <person name="Barry K."/>
            <person name="Rajasekar S."/>
            <person name="Grimwood J."/>
            <person name="Han X."/>
            <person name="Sun S."/>
            <person name="Hou Z."/>
            <person name="He W."/>
            <person name="Dai G."/>
            <person name="Sun C."/>
            <person name="Schmutz J."/>
            <person name="Leebens-Mack J.H."/>
            <person name="Li F.W."/>
            <person name="Wang L."/>
        </authorList>
    </citation>
    <scope>NUCLEOTIDE SEQUENCE [LARGE SCALE GENOMIC DNA]</scope>
    <source>
        <strain evidence="2">cv. PW_Plant_1</strain>
    </source>
</reference>
<dbReference type="EMBL" id="CM055092">
    <property type="protein sequence ID" value="KAJ7568246.1"/>
    <property type="molecule type" value="Genomic_DNA"/>
</dbReference>
<comment type="caution">
    <text evidence="1">The sequence shown here is derived from an EMBL/GenBank/DDBJ whole genome shotgun (WGS) entry which is preliminary data.</text>
</comment>
<organism evidence="1 2">
    <name type="scientific">Diphasiastrum complanatum</name>
    <name type="common">Issler's clubmoss</name>
    <name type="synonym">Lycopodium complanatum</name>
    <dbReference type="NCBI Taxonomy" id="34168"/>
    <lineage>
        <taxon>Eukaryota</taxon>
        <taxon>Viridiplantae</taxon>
        <taxon>Streptophyta</taxon>
        <taxon>Embryophyta</taxon>
        <taxon>Tracheophyta</taxon>
        <taxon>Lycopodiopsida</taxon>
        <taxon>Lycopodiales</taxon>
        <taxon>Lycopodiaceae</taxon>
        <taxon>Lycopodioideae</taxon>
        <taxon>Diphasiastrum</taxon>
    </lineage>
</organism>